<dbReference type="PANTHER" id="PTHR43065:SF10">
    <property type="entry name" value="PEROXIDE STRESS-ACTIVATED HISTIDINE KINASE MAK3"/>
    <property type="match status" value="1"/>
</dbReference>
<dbReference type="Proteomes" id="UP001500454">
    <property type="component" value="Unassembled WGS sequence"/>
</dbReference>
<evidence type="ECO:0000256" key="6">
    <source>
        <dbReference type="ARBA" id="ARBA00022741"/>
    </source>
</evidence>
<keyword evidence="8 13" id="KW-0067">ATP-binding</keyword>
<feature type="domain" description="HAMP" evidence="12">
    <location>
        <begin position="52"/>
        <end position="104"/>
    </location>
</feature>
<keyword evidence="14" id="KW-1185">Reference proteome</keyword>
<dbReference type="CDD" id="cd00130">
    <property type="entry name" value="PAS"/>
    <property type="match status" value="1"/>
</dbReference>
<dbReference type="EMBL" id="BAABHA010000015">
    <property type="protein sequence ID" value="GAA4393042.1"/>
    <property type="molecule type" value="Genomic_DNA"/>
</dbReference>
<dbReference type="SUPFAM" id="SSF47384">
    <property type="entry name" value="Homodimeric domain of signal transducing histidine kinase"/>
    <property type="match status" value="1"/>
</dbReference>
<evidence type="ECO:0000256" key="4">
    <source>
        <dbReference type="ARBA" id="ARBA00022553"/>
    </source>
</evidence>
<keyword evidence="9" id="KW-0902">Two-component regulatory system</keyword>
<keyword evidence="4" id="KW-0597">Phosphoprotein</keyword>
<dbReference type="Gene3D" id="6.10.340.10">
    <property type="match status" value="1"/>
</dbReference>
<evidence type="ECO:0000256" key="3">
    <source>
        <dbReference type="ARBA" id="ARBA00012438"/>
    </source>
</evidence>
<comment type="caution">
    <text evidence="13">The sequence shown here is derived from an EMBL/GenBank/DDBJ whole genome shotgun (WGS) entry which is preliminary data.</text>
</comment>
<feature type="domain" description="Histidine kinase" evidence="11">
    <location>
        <begin position="226"/>
        <end position="437"/>
    </location>
</feature>
<evidence type="ECO:0000256" key="9">
    <source>
        <dbReference type="ARBA" id="ARBA00023012"/>
    </source>
</evidence>
<dbReference type="SUPFAM" id="SSF55874">
    <property type="entry name" value="ATPase domain of HSP90 chaperone/DNA topoisomerase II/histidine kinase"/>
    <property type="match status" value="1"/>
</dbReference>
<keyword evidence="10" id="KW-1133">Transmembrane helix</keyword>
<evidence type="ECO:0000259" key="12">
    <source>
        <dbReference type="PROSITE" id="PS50885"/>
    </source>
</evidence>
<dbReference type="GO" id="GO:0005524">
    <property type="term" value="F:ATP binding"/>
    <property type="evidence" value="ECO:0007669"/>
    <property type="project" value="UniProtKB-KW"/>
</dbReference>
<keyword evidence="10" id="KW-0812">Transmembrane</keyword>
<dbReference type="PROSITE" id="PS50885">
    <property type="entry name" value="HAMP"/>
    <property type="match status" value="1"/>
</dbReference>
<dbReference type="PANTHER" id="PTHR43065">
    <property type="entry name" value="SENSOR HISTIDINE KINASE"/>
    <property type="match status" value="1"/>
</dbReference>
<evidence type="ECO:0000256" key="5">
    <source>
        <dbReference type="ARBA" id="ARBA00022679"/>
    </source>
</evidence>
<evidence type="ECO:0000256" key="7">
    <source>
        <dbReference type="ARBA" id="ARBA00022777"/>
    </source>
</evidence>
<dbReference type="Pfam" id="PF00672">
    <property type="entry name" value="HAMP"/>
    <property type="match status" value="1"/>
</dbReference>
<dbReference type="InterPro" id="IPR036097">
    <property type="entry name" value="HisK_dim/P_sf"/>
</dbReference>
<dbReference type="SUPFAM" id="SSF55785">
    <property type="entry name" value="PYP-like sensor domain (PAS domain)"/>
    <property type="match status" value="1"/>
</dbReference>
<dbReference type="PROSITE" id="PS50109">
    <property type="entry name" value="HIS_KIN"/>
    <property type="match status" value="1"/>
</dbReference>
<accession>A0ABP8JM75</accession>
<feature type="transmembrane region" description="Helical" evidence="10">
    <location>
        <begin position="7"/>
        <end position="25"/>
    </location>
</feature>
<dbReference type="PRINTS" id="PR00344">
    <property type="entry name" value="BCTRLSENSOR"/>
</dbReference>
<dbReference type="InterPro" id="IPR005467">
    <property type="entry name" value="His_kinase_dom"/>
</dbReference>
<evidence type="ECO:0000256" key="1">
    <source>
        <dbReference type="ARBA" id="ARBA00000085"/>
    </source>
</evidence>
<evidence type="ECO:0000256" key="2">
    <source>
        <dbReference type="ARBA" id="ARBA00004370"/>
    </source>
</evidence>
<keyword evidence="5" id="KW-0808">Transferase</keyword>
<dbReference type="InterPro" id="IPR003660">
    <property type="entry name" value="HAMP_dom"/>
</dbReference>
<keyword evidence="10" id="KW-0472">Membrane</keyword>
<organism evidence="13 14">
    <name type="scientific">Hymenobacter koreensis</name>
    <dbReference type="NCBI Taxonomy" id="1084523"/>
    <lineage>
        <taxon>Bacteria</taxon>
        <taxon>Pseudomonadati</taxon>
        <taxon>Bacteroidota</taxon>
        <taxon>Cytophagia</taxon>
        <taxon>Cytophagales</taxon>
        <taxon>Hymenobacteraceae</taxon>
        <taxon>Hymenobacter</taxon>
    </lineage>
</organism>
<evidence type="ECO:0000259" key="11">
    <source>
        <dbReference type="PROSITE" id="PS50109"/>
    </source>
</evidence>
<dbReference type="SMART" id="SM00091">
    <property type="entry name" value="PAS"/>
    <property type="match status" value="1"/>
</dbReference>
<dbReference type="InterPro" id="IPR004358">
    <property type="entry name" value="Sig_transdc_His_kin-like_C"/>
</dbReference>
<proteinExistence type="predicted"/>
<protein>
    <recommendedName>
        <fullName evidence="3">histidine kinase</fullName>
        <ecNumber evidence="3">2.7.13.3</ecNumber>
    </recommendedName>
</protein>
<evidence type="ECO:0000256" key="10">
    <source>
        <dbReference type="SAM" id="Phobius"/>
    </source>
</evidence>
<dbReference type="CDD" id="cd06225">
    <property type="entry name" value="HAMP"/>
    <property type="match status" value="1"/>
</dbReference>
<dbReference type="SUPFAM" id="SSF158472">
    <property type="entry name" value="HAMP domain-like"/>
    <property type="match status" value="1"/>
</dbReference>
<dbReference type="Gene3D" id="3.30.565.10">
    <property type="entry name" value="Histidine kinase-like ATPase, C-terminal domain"/>
    <property type="match status" value="1"/>
</dbReference>
<name>A0ABP8JM75_9BACT</name>
<keyword evidence="7" id="KW-0418">Kinase</keyword>
<dbReference type="InterPro" id="IPR036890">
    <property type="entry name" value="HATPase_C_sf"/>
</dbReference>
<gene>
    <name evidence="13" type="ORF">GCM10023186_44180</name>
</gene>
<dbReference type="SMART" id="SM00387">
    <property type="entry name" value="HATPase_c"/>
    <property type="match status" value="1"/>
</dbReference>
<dbReference type="SMART" id="SM00304">
    <property type="entry name" value="HAMP"/>
    <property type="match status" value="1"/>
</dbReference>
<dbReference type="Pfam" id="PF13188">
    <property type="entry name" value="PAS_8"/>
    <property type="match status" value="1"/>
</dbReference>
<dbReference type="EC" id="2.7.13.3" evidence="3"/>
<comment type="catalytic activity">
    <reaction evidence="1">
        <text>ATP + protein L-histidine = ADP + protein N-phospho-L-histidine.</text>
        <dbReference type="EC" id="2.7.13.3"/>
    </reaction>
</comment>
<dbReference type="Gene3D" id="1.10.287.130">
    <property type="match status" value="1"/>
</dbReference>
<dbReference type="Pfam" id="PF02518">
    <property type="entry name" value="HATPase_c"/>
    <property type="match status" value="1"/>
</dbReference>
<dbReference type="CDD" id="cd00075">
    <property type="entry name" value="HATPase"/>
    <property type="match status" value="1"/>
</dbReference>
<comment type="subcellular location">
    <subcellularLocation>
        <location evidence="2">Membrane</location>
    </subcellularLocation>
</comment>
<evidence type="ECO:0000256" key="8">
    <source>
        <dbReference type="ARBA" id="ARBA00022840"/>
    </source>
</evidence>
<evidence type="ECO:0000313" key="13">
    <source>
        <dbReference type="EMBL" id="GAA4393042.1"/>
    </source>
</evidence>
<dbReference type="InterPro" id="IPR000014">
    <property type="entry name" value="PAS"/>
</dbReference>
<keyword evidence="6" id="KW-0547">Nucleotide-binding</keyword>
<dbReference type="Gene3D" id="3.30.450.20">
    <property type="entry name" value="PAS domain"/>
    <property type="match status" value="1"/>
</dbReference>
<reference evidence="14" key="1">
    <citation type="journal article" date="2019" name="Int. J. Syst. Evol. Microbiol.">
        <title>The Global Catalogue of Microorganisms (GCM) 10K type strain sequencing project: providing services to taxonomists for standard genome sequencing and annotation.</title>
        <authorList>
            <consortium name="The Broad Institute Genomics Platform"/>
            <consortium name="The Broad Institute Genome Sequencing Center for Infectious Disease"/>
            <person name="Wu L."/>
            <person name="Ma J."/>
        </authorList>
    </citation>
    <scope>NUCLEOTIDE SEQUENCE [LARGE SCALE GENOMIC DNA]</scope>
    <source>
        <strain evidence="14">JCM 17924</strain>
    </source>
</reference>
<dbReference type="InterPro" id="IPR003594">
    <property type="entry name" value="HATPase_dom"/>
</dbReference>
<dbReference type="InterPro" id="IPR035965">
    <property type="entry name" value="PAS-like_dom_sf"/>
</dbReference>
<evidence type="ECO:0000313" key="14">
    <source>
        <dbReference type="Proteomes" id="UP001500454"/>
    </source>
</evidence>
<dbReference type="RefSeq" id="WP_345227824.1">
    <property type="nucleotide sequence ID" value="NZ_BAABHA010000015.1"/>
</dbReference>
<sequence length="442" mass="49205">MSLRTKYILFVVIIHAALAGLAFQFRETNLPLFFGTEVLLLITAAISVQLYRGFVRPLNLIASGTEAIRDRDFTMKFLPVGQPEMDQLIDTYNHMIDELRQERVSQQEKNYLLERLINASPAGILLLTFDGTIEAVNPAAERYLQQPAAALQGQTPAVLPGAWGSTLAVLEPGQPRVVQLSGVQTYRASTSHFLDRGFTRYFILIEELTQDLIRQEKQAYEKLIRMMSHEINNSIGAVNSILQSFHYYAPQLRDEDRADFTEALEVSVNRSTHLANFIANFANLVRLPPPTPRPTDVHELLKSTCRLLQVQSEKRGIKWHWELAPGPLFVPLDGQQLEQALLNICKNALEAIGENGNVWVRTTAQPPTLVIENDGPGISSEAQTRLFTPFFSTKRDGQGIGLTLVRDILLQHGFAFSLATAPDTGRTAFTIGLTGGTVRVSA</sequence>